<feature type="non-terminal residue" evidence="2">
    <location>
        <position position="80"/>
    </location>
</feature>
<feature type="region of interest" description="Disordered" evidence="1">
    <location>
        <begin position="1"/>
        <end position="37"/>
    </location>
</feature>
<evidence type="ECO:0000256" key="1">
    <source>
        <dbReference type="SAM" id="MobiDB-lite"/>
    </source>
</evidence>
<reference evidence="2" key="1">
    <citation type="submission" date="2020-02" db="EMBL/GenBank/DDBJ databases">
        <authorList>
            <person name="Meier V. D."/>
        </authorList>
    </citation>
    <scope>NUCLEOTIDE SEQUENCE</scope>
    <source>
        <strain evidence="2">AVDCRST_MAG68</strain>
    </source>
</reference>
<dbReference type="EMBL" id="CADCTW010000066">
    <property type="protein sequence ID" value="CAA9310262.1"/>
    <property type="molecule type" value="Genomic_DNA"/>
</dbReference>
<accession>A0A6J4KMW6</accession>
<gene>
    <name evidence="2" type="ORF">AVDCRST_MAG68-1303</name>
</gene>
<evidence type="ECO:0000313" key="2">
    <source>
        <dbReference type="EMBL" id="CAA9310262.1"/>
    </source>
</evidence>
<name>A0A6J4KMW6_9BACT</name>
<proteinExistence type="predicted"/>
<organism evidence="2">
    <name type="scientific">uncultured Gemmatimonadota bacterium</name>
    <dbReference type="NCBI Taxonomy" id="203437"/>
    <lineage>
        <taxon>Bacteria</taxon>
        <taxon>Pseudomonadati</taxon>
        <taxon>Gemmatimonadota</taxon>
        <taxon>environmental samples</taxon>
    </lineage>
</organism>
<feature type="non-terminal residue" evidence="2">
    <location>
        <position position="1"/>
    </location>
</feature>
<sequence>EVHTPCRASPLQRASRRSSRGIHPPEFGRSNPRMRGSAMRTLGSIPRYRYPGSPFRAHGDAQRTIAFLCASVSLCEPRFL</sequence>
<dbReference type="AlphaFoldDB" id="A0A6J4KMW6"/>
<protein>
    <submittedName>
        <fullName evidence="2">Uncharacterized protein</fullName>
    </submittedName>
</protein>